<comment type="similarity">
    <text evidence="7">Belongs to the trans-sulfuration enzymes family.</text>
</comment>
<proteinExistence type="inferred from homology"/>
<comment type="pathway">
    <text evidence="2">Amino-acid biosynthesis; L-cysteine biosynthesis; L-cysteine from L-homocysteine and L-serine: step 2/2.</text>
</comment>
<dbReference type="EC" id="4.4.1.1" evidence="3"/>
<organism evidence="8 9">
    <name type="scientific">Sphaerobolus stellatus (strain SS14)</name>
    <dbReference type="NCBI Taxonomy" id="990650"/>
    <lineage>
        <taxon>Eukaryota</taxon>
        <taxon>Fungi</taxon>
        <taxon>Dikarya</taxon>
        <taxon>Basidiomycota</taxon>
        <taxon>Agaricomycotina</taxon>
        <taxon>Agaricomycetes</taxon>
        <taxon>Phallomycetidae</taxon>
        <taxon>Geastrales</taxon>
        <taxon>Sphaerobolaceae</taxon>
        <taxon>Sphaerobolus</taxon>
    </lineage>
</organism>
<dbReference type="GO" id="GO:0030170">
    <property type="term" value="F:pyridoxal phosphate binding"/>
    <property type="evidence" value="ECO:0007669"/>
    <property type="project" value="InterPro"/>
</dbReference>
<dbReference type="GO" id="GO:0019346">
    <property type="term" value="P:transsulfuration"/>
    <property type="evidence" value="ECO:0007669"/>
    <property type="project" value="InterPro"/>
</dbReference>
<dbReference type="PANTHER" id="PTHR11808:SF15">
    <property type="entry name" value="CYSTATHIONINE GAMMA-LYASE"/>
    <property type="match status" value="1"/>
</dbReference>
<dbReference type="InterPro" id="IPR015424">
    <property type="entry name" value="PyrdxlP-dep_Trfase"/>
</dbReference>
<sequence>MTRLFTLVERLRGVESLAELPEKMTHGSIPPAERLALGITPDLVRLSVGVEDVGDCGTSIIVGHQWMEQRHHQRGLWRFRVKLEQRVSARSFIHDIRPCLIQYVLSNFPIVYTPYLYSSRMHGSLVSIVVFIIL</sequence>
<dbReference type="GO" id="GO:0004123">
    <property type="term" value="F:cystathionine gamma-lyase activity"/>
    <property type="evidence" value="ECO:0007669"/>
    <property type="project" value="TreeGrafter"/>
</dbReference>
<dbReference type="OrthoDB" id="3512640at2759"/>
<evidence type="ECO:0000256" key="5">
    <source>
        <dbReference type="ARBA" id="ARBA00023192"/>
    </source>
</evidence>
<evidence type="ECO:0000313" key="9">
    <source>
        <dbReference type="Proteomes" id="UP000054279"/>
    </source>
</evidence>
<dbReference type="GO" id="GO:0005737">
    <property type="term" value="C:cytoplasm"/>
    <property type="evidence" value="ECO:0007669"/>
    <property type="project" value="TreeGrafter"/>
</dbReference>
<dbReference type="Proteomes" id="UP000054279">
    <property type="component" value="Unassembled WGS sequence"/>
</dbReference>
<evidence type="ECO:0000313" key="8">
    <source>
        <dbReference type="EMBL" id="KIJ31158.1"/>
    </source>
</evidence>
<evidence type="ECO:0000256" key="6">
    <source>
        <dbReference type="ARBA" id="ARBA00029853"/>
    </source>
</evidence>
<evidence type="ECO:0000256" key="3">
    <source>
        <dbReference type="ARBA" id="ARBA00012085"/>
    </source>
</evidence>
<dbReference type="GO" id="GO:0019343">
    <property type="term" value="P:cysteine biosynthetic process via cystathionine"/>
    <property type="evidence" value="ECO:0007669"/>
    <property type="project" value="TreeGrafter"/>
</dbReference>
<dbReference type="HOGENOM" id="CLU_156746_0_0_1"/>
<evidence type="ECO:0000256" key="4">
    <source>
        <dbReference type="ARBA" id="ARBA00022898"/>
    </source>
</evidence>
<dbReference type="SUPFAM" id="SSF53383">
    <property type="entry name" value="PLP-dependent transferases"/>
    <property type="match status" value="1"/>
</dbReference>
<dbReference type="InterPro" id="IPR015422">
    <property type="entry name" value="PyrdxlP-dep_Trfase_small"/>
</dbReference>
<keyword evidence="9" id="KW-1185">Reference proteome</keyword>
<evidence type="ECO:0000256" key="2">
    <source>
        <dbReference type="ARBA" id="ARBA00005038"/>
    </source>
</evidence>
<evidence type="ECO:0000256" key="7">
    <source>
        <dbReference type="RuleBase" id="RU362118"/>
    </source>
</evidence>
<protein>
    <recommendedName>
        <fullName evidence="3">cystathionine gamma-lyase</fullName>
        <ecNumber evidence="3">4.4.1.1</ecNumber>
    </recommendedName>
    <alternativeName>
        <fullName evidence="6">Gamma-cystathionase</fullName>
    </alternativeName>
</protein>
<dbReference type="Gene3D" id="3.90.1150.10">
    <property type="entry name" value="Aspartate Aminotransferase, domain 1"/>
    <property type="match status" value="1"/>
</dbReference>
<keyword evidence="5" id="KW-0198">Cysteine biosynthesis</keyword>
<keyword evidence="4 7" id="KW-0663">Pyridoxal phosphate</keyword>
<keyword evidence="5" id="KW-0028">Amino-acid biosynthesis</keyword>
<accession>A0A0C9TMG1</accession>
<comment type="cofactor">
    <cofactor evidence="1 7">
        <name>pyridoxal 5'-phosphate</name>
        <dbReference type="ChEBI" id="CHEBI:597326"/>
    </cofactor>
</comment>
<dbReference type="Pfam" id="PF01053">
    <property type="entry name" value="Cys_Met_Meta_PP"/>
    <property type="match status" value="1"/>
</dbReference>
<dbReference type="InterPro" id="IPR000277">
    <property type="entry name" value="Cys/Met-Metab_PyrdxlP-dep_enz"/>
</dbReference>
<name>A0A0C9TMG1_SPHS4</name>
<dbReference type="PANTHER" id="PTHR11808">
    <property type="entry name" value="TRANS-SULFURATION ENZYME FAMILY MEMBER"/>
    <property type="match status" value="1"/>
</dbReference>
<gene>
    <name evidence="8" type="ORF">M422DRAFT_36324</name>
</gene>
<dbReference type="AlphaFoldDB" id="A0A0C9TMG1"/>
<evidence type="ECO:0000256" key="1">
    <source>
        <dbReference type="ARBA" id="ARBA00001933"/>
    </source>
</evidence>
<reference evidence="8 9" key="1">
    <citation type="submission" date="2014-06" db="EMBL/GenBank/DDBJ databases">
        <title>Evolutionary Origins and Diversification of the Mycorrhizal Mutualists.</title>
        <authorList>
            <consortium name="DOE Joint Genome Institute"/>
            <consortium name="Mycorrhizal Genomics Consortium"/>
            <person name="Kohler A."/>
            <person name="Kuo A."/>
            <person name="Nagy L.G."/>
            <person name="Floudas D."/>
            <person name="Copeland A."/>
            <person name="Barry K.W."/>
            <person name="Cichocki N."/>
            <person name="Veneault-Fourrey C."/>
            <person name="LaButti K."/>
            <person name="Lindquist E.A."/>
            <person name="Lipzen A."/>
            <person name="Lundell T."/>
            <person name="Morin E."/>
            <person name="Murat C."/>
            <person name="Riley R."/>
            <person name="Ohm R."/>
            <person name="Sun H."/>
            <person name="Tunlid A."/>
            <person name="Henrissat B."/>
            <person name="Grigoriev I.V."/>
            <person name="Hibbett D.S."/>
            <person name="Martin F."/>
        </authorList>
    </citation>
    <scope>NUCLEOTIDE SEQUENCE [LARGE SCALE GENOMIC DNA]</scope>
    <source>
        <strain evidence="8 9">SS14</strain>
    </source>
</reference>
<dbReference type="EMBL" id="KN837247">
    <property type="protein sequence ID" value="KIJ31158.1"/>
    <property type="molecule type" value="Genomic_DNA"/>
</dbReference>